<dbReference type="InterPro" id="IPR001238">
    <property type="entry name" value="DNA-binding_RecF"/>
</dbReference>
<dbReference type="GO" id="GO:0005737">
    <property type="term" value="C:cytoplasm"/>
    <property type="evidence" value="ECO:0007669"/>
    <property type="project" value="UniProtKB-SubCell"/>
</dbReference>
<keyword evidence="5 9" id="KW-0235">DNA replication</keyword>
<dbReference type="GO" id="GO:0006302">
    <property type="term" value="P:double-strand break repair"/>
    <property type="evidence" value="ECO:0007669"/>
    <property type="project" value="TreeGrafter"/>
</dbReference>
<dbReference type="PROSITE" id="PS00617">
    <property type="entry name" value="RECF_1"/>
    <property type="match status" value="1"/>
</dbReference>
<keyword evidence="4 9" id="KW-0963">Cytoplasm</keyword>
<dbReference type="KEGG" id="xcl:G4Z02_03985"/>
<evidence type="ECO:0000256" key="10">
    <source>
        <dbReference type="RuleBase" id="RU000578"/>
    </source>
</evidence>
<dbReference type="InterPro" id="IPR042174">
    <property type="entry name" value="RecF_2"/>
</dbReference>
<evidence type="ECO:0000256" key="7">
    <source>
        <dbReference type="ARBA" id="ARBA00022840"/>
    </source>
</evidence>
<evidence type="ECO:0000256" key="2">
    <source>
        <dbReference type="ARBA" id="ARBA00008016"/>
    </source>
</evidence>
<accession>A0A7L7KT57</accession>
<dbReference type="GO" id="GO:0009432">
    <property type="term" value="P:SOS response"/>
    <property type="evidence" value="ECO:0007669"/>
    <property type="project" value="UniProtKB-UniRule"/>
</dbReference>
<comment type="function">
    <text evidence="9 10">The RecF protein is involved in DNA metabolism; it is required for DNA replication and normal SOS inducibility. RecF binds preferentially to single-stranded, linear DNA. It also seems to bind ATP.</text>
</comment>
<evidence type="ECO:0000313" key="12">
    <source>
        <dbReference type="EMBL" id="QMS84948.1"/>
    </source>
</evidence>
<dbReference type="GO" id="GO:0003697">
    <property type="term" value="F:single-stranded DNA binding"/>
    <property type="evidence" value="ECO:0007669"/>
    <property type="project" value="UniProtKB-UniRule"/>
</dbReference>
<keyword evidence="9 10" id="KW-0742">SOS response</keyword>
<dbReference type="PROSITE" id="PS00618">
    <property type="entry name" value="RECF_2"/>
    <property type="match status" value="1"/>
</dbReference>
<dbReference type="PANTHER" id="PTHR32182:SF0">
    <property type="entry name" value="DNA REPLICATION AND REPAIR PROTEIN RECF"/>
    <property type="match status" value="1"/>
</dbReference>
<keyword evidence="7 9" id="KW-0067">ATP-binding</keyword>
<dbReference type="NCBIfam" id="TIGR00611">
    <property type="entry name" value="recf"/>
    <property type="match status" value="1"/>
</dbReference>
<dbReference type="GO" id="GO:0005524">
    <property type="term" value="F:ATP binding"/>
    <property type="evidence" value="ECO:0007669"/>
    <property type="project" value="UniProtKB-UniRule"/>
</dbReference>
<dbReference type="SUPFAM" id="SSF52540">
    <property type="entry name" value="P-loop containing nucleoside triphosphate hydrolases"/>
    <property type="match status" value="1"/>
</dbReference>
<comment type="similarity">
    <text evidence="2 9 10">Belongs to the RecF family.</text>
</comment>
<dbReference type="InterPro" id="IPR027417">
    <property type="entry name" value="P-loop_NTPase"/>
</dbReference>
<evidence type="ECO:0000256" key="5">
    <source>
        <dbReference type="ARBA" id="ARBA00022705"/>
    </source>
</evidence>
<dbReference type="Proteomes" id="UP000514720">
    <property type="component" value="Chromosome"/>
</dbReference>
<evidence type="ECO:0000256" key="4">
    <source>
        <dbReference type="ARBA" id="ARBA00022490"/>
    </source>
</evidence>
<keyword evidence="13" id="KW-1185">Reference proteome</keyword>
<dbReference type="AlphaFoldDB" id="A0A7L7KT57"/>
<organism evidence="12 13">
    <name type="scientific">Candidatus Xianfuyuplasma coldseepsis</name>
    <dbReference type="NCBI Taxonomy" id="2782163"/>
    <lineage>
        <taxon>Bacteria</taxon>
        <taxon>Bacillati</taxon>
        <taxon>Mycoplasmatota</taxon>
        <taxon>Mollicutes</taxon>
        <taxon>Candidatus Izemoplasmatales</taxon>
        <taxon>Candidatus Izemoplasmataceae</taxon>
        <taxon>Candidatus Xianfuyuplasma</taxon>
    </lineage>
</organism>
<dbReference type="CDD" id="cd03242">
    <property type="entry name" value="ABC_RecF"/>
    <property type="match status" value="1"/>
</dbReference>
<dbReference type="PANTHER" id="PTHR32182">
    <property type="entry name" value="DNA REPLICATION AND REPAIR PROTEIN RECF"/>
    <property type="match status" value="1"/>
</dbReference>
<gene>
    <name evidence="9 12" type="primary">recF</name>
    <name evidence="12" type="ORF">G4Z02_03985</name>
</gene>
<sequence>MRIKQLQFNSLRNYESFHLTFPNNTTIFIGNNAQGKTSILEAIYILAFTKSHRSVKDVDVIRFGDDFAKINALIHLNDRDIQLDIILSKLGKKVKYNQIELDRLSEYIGLLNVVMFAPEDLELIKGNPKDRRKFLDVEIGQISSNYVYNLQQYRKILKQRNDLLKTMQKSMDKNELLLDVITDQLIDYQEQIMTLRTSFLASVERYAINHYKQLSSSEDILKIEYIPSLKGNIKEEYISKYQYDIITGTTNLGIHRDEVEFHLNNHPLKTHGSQGEQRTAVLAVKLALIDFIYQHKQEYPVLLLDDVLSELDDTRQTNLLQYINKDIQTFITTTDIHDIDVEHIKEYQLYKIDDGNVKECDKHGQ</sequence>
<evidence type="ECO:0000313" key="13">
    <source>
        <dbReference type="Proteomes" id="UP000514720"/>
    </source>
</evidence>
<keyword evidence="6 9" id="KW-0547">Nucleotide-binding</keyword>
<proteinExistence type="inferred from homology"/>
<dbReference type="Gene3D" id="3.40.50.300">
    <property type="entry name" value="P-loop containing nucleotide triphosphate hydrolases"/>
    <property type="match status" value="1"/>
</dbReference>
<evidence type="ECO:0000256" key="6">
    <source>
        <dbReference type="ARBA" id="ARBA00022741"/>
    </source>
</evidence>
<protein>
    <recommendedName>
        <fullName evidence="3 9">DNA replication and repair protein RecF</fullName>
    </recommendedName>
</protein>
<comment type="subcellular location">
    <subcellularLocation>
        <location evidence="1 9 10">Cytoplasm</location>
    </subcellularLocation>
</comment>
<dbReference type="EMBL" id="CP048914">
    <property type="protein sequence ID" value="QMS84948.1"/>
    <property type="molecule type" value="Genomic_DNA"/>
</dbReference>
<evidence type="ECO:0000259" key="11">
    <source>
        <dbReference type="Pfam" id="PF02463"/>
    </source>
</evidence>
<evidence type="ECO:0000256" key="8">
    <source>
        <dbReference type="ARBA" id="ARBA00023125"/>
    </source>
</evidence>
<dbReference type="Gene3D" id="1.20.1050.90">
    <property type="entry name" value="RecF/RecN/SMC, N-terminal domain"/>
    <property type="match status" value="1"/>
</dbReference>
<keyword evidence="8 9" id="KW-0238">DNA-binding</keyword>
<feature type="domain" description="RecF/RecN/SMC N-terminal" evidence="11">
    <location>
        <begin position="3"/>
        <end position="335"/>
    </location>
</feature>
<keyword evidence="9 10" id="KW-0234">DNA repair</keyword>
<dbReference type="InterPro" id="IPR003395">
    <property type="entry name" value="RecF/RecN/SMC_N"/>
</dbReference>
<evidence type="ECO:0000256" key="3">
    <source>
        <dbReference type="ARBA" id="ARBA00020170"/>
    </source>
</evidence>
<evidence type="ECO:0000256" key="9">
    <source>
        <dbReference type="HAMAP-Rule" id="MF_00365"/>
    </source>
</evidence>
<evidence type="ECO:0000256" key="1">
    <source>
        <dbReference type="ARBA" id="ARBA00004496"/>
    </source>
</evidence>
<feature type="binding site" evidence="9">
    <location>
        <begin position="30"/>
        <end position="37"/>
    </location>
    <ligand>
        <name>ATP</name>
        <dbReference type="ChEBI" id="CHEBI:30616"/>
    </ligand>
</feature>
<dbReference type="InterPro" id="IPR018078">
    <property type="entry name" value="DNA-binding_RecF_CS"/>
</dbReference>
<dbReference type="HAMAP" id="MF_00365">
    <property type="entry name" value="RecF"/>
    <property type="match status" value="1"/>
</dbReference>
<keyword evidence="9 10" id="KW-0227">DNA damage</keyword>
<name>A0A7L7KT57_9MOLU</name>
<dbReference type="GO" id="GO:0000731">
    <property type="term" value="P:DNA synthesis involved in DNA repair"/>
    <property type="evidence" value="ECO:0007669"/>
    <property type="project" value="TreeGrafter"/>
</dbReference>
<dbReference type="RefSeq" id="WP_258878571.1">
    <property type="nucleotide sequence ID" value="NZ_CP048914.1"/>
</dbReference>
<reference evidence="12 13" key="1">
    <citation type="submission" date="2020-02" db="EMBL/GenBank/DDBJ databases">
        <authorList>
            <person name="Zheng R.K."/>
            <person name="Sun C.M."/>
        </authorList>
    </citation>
    <scope>NUCLEOTIDE SEQUENCE [LARGE SCALE GENOMIC DNA]</scope>
    <source>
        <strain evidence="13">zrk13</strain>
    </source>
</reference>
<dbReference type="Pfam" id="PF02463">
    <property type="entry name" value="SMC_N"/>
    <property type="match status" value="1"/>
</dbReference>
<dbReference type="GO" id="GO:0006260">
    <property type="term" value="P:DNA replication"/>
    <property type="evidence" value="ECO:0007669"/>
    <property type="project" value="UniProtKB-UniRule"/>
</dbReference>